<comment type="function">
    <text evidence="1 9">May help in the organization of the PsaE and PsaF subunits.</text>
</comment>
<dbReference type="AlphaFoldDB" id="A0A191T4Q3"/>
<keyword evidence="9" id="KW-0793">Thylakoid</keyword>
<accession>A0A191T4Q3</accession>
<evidence type="ECO:0000256" key="5">
    <source>
        <dbReference type="ARBA" id="ARBA00022692"/>
    </source>
</evidence>
<keyword evidence="11" id="KW-0934">Plastid</keyword>
<comment type="subcellular location">
    <subcellularLocation>
        <location evidence="2">Membrane</location>
        <topology evidence="2">Single-pass membrane protein</topology>
    </subcellularLocation>
    <subcellularLocation>
        <location evidence="9">Plastid</location>
        <location evidence="9">Chloroplast thylakoid membrane</location>
        <topology evidence="9">Single-pass membrane protein</topology>
    </subcellularLocation>
</comment>
<dbReference type="InterPro" id="IPR036062">
    <property type="entry name" value="PSI_PsaJ_sf"/>
</dbReference>
<dbReference type="Pfam" id="PF01701">
    <property type="entry name" value="PSI_PsaJ"/>
    <property type="match status" value="1"/>
</dbReference>
<evidence type="ECO:0000313" key="11">
    <source>
        <dbReference type="EMBL" id="ANI25378.1"/>
    </source>
</evidence>
<dbReference type="EMBL" id="KU646490">
    <property type="protein sequence ID" value="ANI25378.1"/>
    <property type="molecule type" value="Genomic_DNA"/>
</dbReference>
<evidence type="ECO:0000256" key="6">
    <source>
        <dbReference type="ARBA" id="ARBA00022989"/>
    </source>
</evidence>
<keyword evidence="5 9" id="KW-0812">Transmembrane</keyword>
<dbReference type="SUPFAM" id="SSF81544">
    <property type="entry name" value="Subunit IX of photosystem I reaction centre, PsaJ"/>
    <property type="match status" value="1"/>
</dbReference>
<dbReference type="RefSeq" id="YP_009256682.1">
    <property type="nucleotide sequence ID" value="NC_030313.1"/>
</dbReference>
<gene>
    <name evidence="9 11" type="primary">psaJ</name>
</gene>
<name>A0A191T4Q3_9VIRI</name>
<keyword evidence="9" id="KW-0603">Photosystem I</keyword>
<keyword evidence="11" id="KW-0150">Chloroplast</keyword>
<evidence type="ECO:0000256" key="4">
    <source>
        <dbReference type="ARBA" id="ARBA00019868"/>
    </source>
</evidence>
<organism evidence="11">
    <name type="scientific">Entransia fimbriata</name>
    <dbReference type="NCBI Taxonomy" id="130991"/>
    <lineage>
        <taxon>Eukaryota</taxon>
        <taxon>Viridiplantae</taxon>
        <taxon>Streptophyta</taxon>
        <taxon>Klebsormidiophyceae</taxon>
        <taxon>Entransiales</taxon>
        <taxon>Entransiaceae</taxon>
        <taxon>Entransia</taxon>
    </lineage>
</organism>
<evidence type="ECO:0000256" key="10">
    <source>
        <dbReference type="SAM" id="Phobius"/>
    </source>
</evidence>
<evidence type="ECO:0000256" key="8">
    <source>
        <dbReference type="ARBA" id="ARBA00033429"/>
    </source>
</evidence>
<proteinExistence type="inferred from homology"/>
<dbReference type="Gene3D" id="1.20.5.510">
    <property type="entry name" value="Single helix bin"/>
    <property type="match status" value="1"/>
</dbReference>
<evidence type="ECO:0000256" key="3">
    <source>
        <dbReference type="ARBA" id="ARBA00006318"/>
    </source>
</evidence>
<evidence type="ECO:0000256" key="9">
    <source>
        <dbReference type="HAMAP-Rule" id="MF_00522"/>
    </source>
</evidence>
<feature type="transmembrane region" description="Helical" evidence="10">
    <location>
        <begin position="21"/>
        <end position="45"/>
    </location>
</feature>
<geneLocation type="chloroplast" evidence="11"/>
<sequence>MFELLIFENFKEKIMSQEFKHFTAYLSTAPVISTIWFGFLAGLLIEVNRFYPDGLVLPFL</sequence>
<keyword evidence="7 9" id="KW-0472">Membrane</keyword>
<keyword evidence="9" id="KW-0602">Photosynthesis</keyword>
<evidence type="ECO:0000256" key="7">
    <source>
        <dbReference type="ARBA" id="ARBA00023136"/>
    </source>
</evidence>
<dbReference type="HAMAP" id="MF_00522">
    <property type="entry name" value="PSI_PsaJ"/>
    <property type="match status" value="1"/>
</dbReference>
<dbReference type="InterPro" id="IPR002615">
    <property type="entry name" value="PSI_PsaJ"/>
</dbReference>
<dbReference type="GeneID" id="27986467"/>
<evidence type="ECO:0000256" key="2">
    <source>
        <dbReference type="ARBA" id="ARBA00004167"/>
    </source>
</evidence>
<evidence type="ECO:0000256" key="1">
    <source>
        <dbReference type="ARBA" id="ARBA00002115"/>
    </source>
</evidence>
<comment type="similarity">
    <text evidence="3 9">Belongs to the PsaJ family.</text>
</comment>
<dbReference type="GO" id="GO:0009522">
    <property type="term" value="C:photosystem I"/>
    <property type="evidence" value="ECO:0007669"/>
    <property type="project" value="UniProtKB-KW"/>
</dbReference>
<protein>
    <recommendedName>
        <fullName evidence="4 9">Photosystem I reaction center subunit IX</fullName>
    </recommendedName>
    <alternativeName>
        <fullName evidence="8 9">PSI-J</fullName>
    </alternativeName>
</protein>
<reference evidence="11" key="1">
    <citation type="journal article" date="2016" name="Front. Plant Sci.">
        <title>Comparative Chloroplast Genome Analyses of Streptophyte Green Algae Uncover Major Structural Alterations in the Klebsormidiophyceae, Coleochaetophyceae and Zygnematophyceae.</title>
        <authorList>
            <person name="Lemieux C."/>
            <person name="Otis C."/>
            <person name="Turmel M."/>
        </authorList>
    </citation>
    <scope>NUCLEOTIDE SEQUENCE</scope>
</reference>
<dbReference type="PANTHER" id="PTHR36082:SF2">
    <property type="entry name" value="PHOTOSYSTEM I REACTION CENTER SUBUNIT IX"/>
    <property type="match status" value="1"/>
</dbReference>
<dbReference type="GO" id="GO:0015979">
    <property type="term" value="P:photosynthesis"/>
    <property type="evidence" value="ECO:0007669"/>
    <property type="project" value="UniProtKB-UniRule"/>
</dbReference>
<dbReference type="PANTHER" id="PTHR36082">
    <property type="match status" value="1"/>
</dbReference>
<dbReference type="GO" id="GO:0009535">
    <property type="term" value="C:chloroplast thylakoid membrane"/>
    <property type="evidence" value="ECO:0007669"/>
    <property type="project" value="UniProtKB-SubCell"/>
</dbReference>
<keyword evidence="6 9" id="KW-1133">Transmembrane helix</keyword>